<proteinExistence type="predicted"/>
<protein>
    <submittedName>
        <fullName evidence="1">Uncharacterized protein</fullName>
    </submittedName>
</protein>
<evidence type="ECO:0000313" key="1">
    <source>
        <dbReference type="EMBL" id="SPE28737.1"/>
    </source>
</evidence>
<dbReference type="EMBL" id="OKRB01000129">
    <property type="protein sequence ID" value="SPE28737.1"/>
    <property type="molecule type" value="Genomic_DNA"/>
</dbReference>
<accession>A0A2N9LZT7</accession>
<reference evidence="2" key="1">
    <citation type="submission" date="2018-02" db="EMBL/GenBank/DDBJ databases">
        <authorList>
            <person name="Hausmann B."/>
        </authorList>
    </citation>
    <scope>NUCLEOTIDE SEQUENCE [LARGE SCALE GENOMIC DNA]</scope>
    <source>
        <strain evidence="2">Peat soil MAG SbA5</strain>
    </source>
</reference>
<gene>
    <name evidence="1" type="ORF">SBA5_690021</name>
</gene>
<name>A0A2N9LZT7_9BACT</name>
<organism evidence="1 2">
    <name type="scientific">Candidatus Sulfuritelmatomonas gaucii</name>
    <dbReference type="NCBI Taxonomy" id="2043161"/>
    <lineage>
        <taxon>Bacteria</taxon>
        <taxon>Pseudomonadati</taxon>
        <taxon>Acidobacteriota</taxon>
        <taxon>Terriglobia</taxon>
        <taxon>Terriglobales</taxon>
        <taxon>Acidobacteriaceae</taxon>
        <taxon>Candidatus Sulfuritelmatomonas</taxon>
    </lineage>
</organism>
<dbReference type="Proteomes" id="UP000239735">
    <property type="component" value="Unassembled WGS sequence"/>
</dbReference>
<sequence>MSNVGKPSHTDAKVNSILQMQPSFQAKSVRRQISLLAMATNLHLFQGNAGDTYGDTLYRNFMQLSATSCDLMCIFKYVIIM</sequence>
<dbReference type="AlphaFoldDB" id="A0A2N9LZT7"/>
<evidence type="ECO:0000313" key="2">
    <source>
        <dbReference type="Proteomes" id="UP000239735"/>
    </source>
</evidence>